<evidence type="ECO:0000313" key="7">
    <source>
        <dbReference type="Proteomes" id="UP001254770"/>
    </source>
</evidence>
<feature type="domain" description="PTS EIIB type-2" evidence="4">
    <location>
        <begin position="396"/>
        <end position="485"/>
    </location>
</feature>
<dbReference type="Pfam" id="PF00359">
    <property type="entry name" value="PTS_EIIA_2"/>
    <property type="match status" value="1"/>
</dbReference>
<dbReference type="InterPro" id="IPR007737">
    <property type="entry name" value="Mga_HTH"/>
</dbReference>
<keyword evidence="2" id="KW-0418">Kinase</keyword>
<evidence type="ECO:0000259" key="4">
    <source>
        <dbReference type="PROSITE" id="PS51099"/>
    </source>
</evidence>
<dbReference type="Proteomes" id="UP001254770">
    <property type="component" value="Unassembled WGS sequence"/>
</dbReference>
<dbReference type="PROSITE" id="PS51094">
    <property type="entry name" value="PTS_EIIA_TYPE_2"/>
    <property type="match status" value="1"/>
</dbReference>
<dbReference type="Pfam" id="PF05043">
    <property type="entry name" value="Mga"/>
    <property type="match status" value="1"/>
</dbReference>
<gene>
    <name evidence="6" type="ORF">P7D69_18510</name>
</gene>
<name>A0AAP5KGD3_9ENTE</name>
<dbReference type="PROSITE" id="PS51099">
    <property type="entry name" value="PTS_EIIB_TYPE_2"/>
    <property type="match status" value="1"/>
</dbReference>
<dbReference type="EMBL" id="JARPXL010000028">
    <property type="protein sequence ID" value="MDT2546343.1"/>
    <property type="molecule type" value="Genomic_DNA"/>
</dbReference>
<evidence type="ECO:0000313" key="6">
    <source>
        <dbReference type="EMBL" id="MDT2546343.1"/>
    </source>
</evidence>
<dbReference type="PANTHER" id="PTHR36203">
    <property type="entry name" value="ASCORBATE-SPECIFIC PTS SYSTEM EIIA COMPONENT"/>
    <property type="match status" value="1"/>
</dbReference>
<dbReference type="InterPro" id="IPR002178">
    <property type="entry name" value="PTS_EIIA_type-2_dom"/>
</dbReference>
<keyword evidence="1" id="KW-0813">Transport</keyword>
<organism evidence="6 7">
    <name type="scientific">Enterococcus raffinosus</name>
    <dbReference type="NCBI Taxonomy" id="71452"/>
    <lineage>
        <taxon>Bacteria</taxon>
        <taxon>Bacillati</taxon>
        <taxon>Bacillota</taxon>
        <taxon>Bacilli</taxon>
        <taxon>Lactobacillales</taxon>
        <taxon>Enterococcaceae</taxon>
        <taxon>Enterococcus</taxon>
    </lineage>
</organism>
<dbReference type="GO" id="GO:0008982">
    <property type="term" value="F:protein-N(PI)-phosphohistidine-sugar phosphotransferase activity"/>
    <property type="evidence" value="ECO:0007669"/>
    <property type="project" value="InterPro"/>
</dbReference>
<dbReference type="GO" id="GO:0016301">
    <property type="term" value="F:kinase activity"/>
    <property type="evidence" value="ECO:0007669"/>
    <property type="project" value="UniProtKB-KW"/>
</dbReference>
<dbReference type="PROSITE" id="PS51372">
    <property type="entry name" value="PRD_2"/>
    <property type="match status" value="1"/>
</dbReference>
<keyword evidence="2" id="KW-0808">Transferase</keyword>
<dbReference type="Pfam" id="PF00874">
    <property type="entry name" value="PRD"/>
    <property type="match status" value="1"/>
</dbReference>
<dbReference type="InterPro" id="IPR013011">
    <property type="entry name" value="PTS_EIIB_2"/>
</dbReference>
<dbReference type="CDD" id="cd05568">
    <property type="entry name" value="PTS_IIB_bgl_like"/>
    <property type="match status" value="1"/>
</dbReference>
<accession>A0AAP5KGD3</accession>
<feature type="domain" description="PRD" evidence="5">
    <location>
        <begin position="284"/>
        <end position="391"/>
    </location>
</feature>
<protein>
    <submittedName>
        <fullName evidence="6">BglG family transcription antiterminator</fullName>
    </submittedName>
</protein>
<dbReference type="RefSeq" id="WP_218257371.1">
    <property type="nucleotide sequence ID" value="NZ_CP072889.1"/>
</dbReference>
<dbReference type="InterPro" id="IPR011608">
    <property type="entry name" value="PRD"/>
</dbReference>
<reference evidence="6" key="1">
    <citation type="submission" date="2023-03" db="EMBL/GenBank/DDBJ databases">
        <authorList>
            <person name="Shen W."/>
            <person name="Cai J."/>
        </authorList>
    </citation>
    <scope>NUCLEOTIDE SEQUENCE</scope>
    <source>
        <strain evidence="6">Y15</strain>
    </source>
</reference>
<sequence>MIDSQDLEILHEIAFRNQRDTAELESKFLLTRRQITYSIKKINDLLSDSEELIKVSGNELRINGQAEKHLQNYLLKMEFFSDVYHSKENRRLMILLTLSCSLEYLSIDHLILMLDSSRSTVVGDLKEVKQQLRRNDINVEYTRVRGYYLSGDEANIRYMVMKTIITFLHQDNGELFLESYLKKQFSIDYSKFESKILAASKQHQISFFENKFKEFTYCFILLIQRFKQKGFQRINSDFIDKQSNEYQFSLDICEYFDIERIENIYYIAAWILGLSTGNIHSATSDRSMIKKIVQRLIARFESLSGIRFLDREAVTRRLYEHFRPTYYRLFYHLPIINPLTPKIKKEYSETYALVNEAIRPLQPLFKRDLPADEIAFLTVHFAAAAFEEQEEQVKRNRGLILCPNGIGTSIILQKELESLFPSIEFFVQDYHKELQTDHFDIVFTTTITPNILSINIPFIVVNPIMTAKEKFELIGRVYGLLNDESLLDPMLADALKVVKKYVTSEQYEKIENELLILADTNHSKIVIEEGGEYPLLSEITNKNLVKLQVEAADWEEAIRNSTDVLVSTGVAEPSYIDGMIQTTKETGPYIVITKHVALPHARPESGAKKIGISIATLKTPVVFGNKENDPVKYIFGLSALDNQTHLTAMSELAELLDQKAFYQILDNAEKPEEVIDFITNFEKERMQK</sequence>
<comment type="caution">
    <text evidence="6">The sequence shown here is derived from an EMBL/GenBank/DDBJ whole genome shotgun (WGS) entry which is preliminary data.</text>
</comment>
<evidence type="ECO:0000259" key="5">
    <source>
        <dbReference type="PROSITE" id="PS51372"/>
    </source>
</evidence>
<dbReference type="InterPro" id="IPR051351">
    <property type="entry name" value="Ascorbate-PTS_EIIA_comp"/>
</dbReference>
<dbReference type="GO" id="GO:0006355">
    <property type="term" value="P:regulation of DNA-templated transcription"/>
    <property type="evidence" value="ECO:0007669"/>
    <property type="project" value="InterPro"/>
</dbReference>
<dbReference type="GO" id="GO:0009401">
    <property type="term" value="P:phosphoenolpyruvate-dependent sugar phosphotransferase system"/>
    <property type="evidence" value="ECO:0007669"/>
    <property type="project" value="InterPro"/>
</dbReference>
<dbReference type="AlphaFoldDB" id="A0AAP5KGD3"/>
<evidence type="ECO:0000259" key="3">
    <source>
        <dbReference type="PROSITE" id="PS51094"/>
    </source>
</evidence>
<evidence type="ECO:0000256" key="2">
    <source>
        <dbReference type="ARBA" id="ARBA00022777"/>
    </source>
</evidence>
<evidence type="ECO:0000256" key="1">
    <source>
        <dbReference type="ARBA" id="ARBA00022448"/>
    </source>
</evidence>
<dbReference type="CDD" id="cd00211">
    <property type="entry name" value="PTS_IIA_fru"/>
    <property type="match status" value="1"/>
</dbReference>
<proteinExistence type="predicted"/>
<dbReference type="GeneID" id="67041988"/>
<feature type="domain" description="PTS EIIA type-2" evidence="3">
    <location>
        <begin position="538"/>
        <end position="681"/>
    </location>
</feature>
<dbReference type="PANTHER" id="PTHR36203:SF5">
    <property type="entry name" value="PTS SYSTEM, EIIA COMPONENT"/>
    <property type="match status" value="1"/>
</dbReference>